<dbReference type="PANTHER" id="PTHR35936:SF34">
    <property type="entry name" value="ABC TRANSPORTER EXTRACELLULAR-BINDING PROTEIN YCKB-RELATED"/>
    <property type="match status" value="1"/>
</dbReference>
<dbReference type="EMBL" id="JACRWE010000003">
    <property type="protein sequence ID" value="MBC5996679.1"/>
    <property type="molecule type" value="Genomic_DNA"/>
</dbReference>
<proteinExistence type="predicted"/>
<reference evidence="3 4" key="1">
    <citation type="submission" date="2020-08" db="EMBL/GenBank/DDBJ databases">
        <authorList>
            <person name="Liu C."/>
            <person name="Sun Q."/>
        </authorList>
    </citation>
    <scope>NUCLEOTIDE SEQUENCE [LARGE SCALE GENOMIC DNA]</scope>
    <source>
        <strain evidence="3 4">NSJ-18</strain>
    </source>
</reference>
<dbReference type="Proteomes" id="UP000609849">
    <property type="component" value="Unassembled WGS sequence"/>
</dbReference>
<dbReference type="RefSeq" id="WP_153926220.1">
    <property type="nucleotide sequence ID" value="NZ_JACRWE010000003.1"/>
</dbReference>
<dbReference type="CDD" id="cd00996">
    <property type="entry name" value="PBP2_AatB_like"/>
    <property type="match status" value="1"/>
</dbReference>
<organism evidence="3 4">
    <name type="scientific">Romboutsia faecis</name>
    <dbReference type="NCBI Taxonomy" id="2764597"/>
    <lineage>
        <taxon>Bacteria</taxon>
        <taxon>Bacillati</taxon>
        <taxon>Bacillota</taxon>
        <taxon>Clostridia</taxon>
        <taxon>Peptostreptococcales</taxon>
        <taxon>Peptostreptococcaceae</taxon>
        <taxon>Romboutsia</taxon>
    </lineage>
</organism>
<dbReference type="PROSITE" id="PS51257">
    <property type="entry name" value="PROKAR_LIPOPROTEIN"/>
    <property type="match status" value="1"/>
</dbReference>
<dbReference type="SMART" id="SM00062">
    <property type="entry name" value="PBPb"/>
    <property type="match status" value="1"/>
</dbReference>
<feature type="domain" description="Solute-binding protein family 3/N-terminal" evidence="2">
    <location>
        <begin position="37"/>
        <end position="261"/>
    </location>
</feature>
<protein>
    <submittedName>
        <fullName evidence="3">Amino acid ABC transporter substrate-binding protein</fullName>
    </submittedName>
</protein>
<comment type="caution">
    <text evidence="3">The sequence shown here is derived from an EMBL/GenBank/DDBJ whole genome shotgun (WGS) entry which is preliminary data.</text>
</comment>
<accession>A0ABR7JP36</accession>
<dbReference type="InterPro" id="IPR001638">
    <property type="entry name" value="Solute-binding_3/MltF_N"/>
</dbReference>
<name>A0ABR7JP36_9FIRM</name>
<evidence type="ECO:0000313" key="4">
    <source>
        <dbReference type="Proteomes" id="UP000609849"/>
    </source>
</evidence>
<evidence type="ECO:0000256" key="1">
    <source>
        <dbReference type="ARBA" id="ARBA00022729"/>
    </source>
</evidence>
<sequence>MKINKLKKLTIIAISLLTVVGLLGCSNINNDTSNKNELIIGYDNTFVPMGYLDEKGNTVGFDVDLATEASKRMNMNIKFQSIDWSMKEAELNSGNIDVIWNGYTLTEERKEKVAYTDSYLDNKQIIVTLKKSNIKYKSDLLGKSIGTQTDSSGMEAVLKDTEFVEDLKNKEPVLYDTFDKAFRDLEIGRIDALVADEVLARYYIAQKKDDIYKILDEDFGKEVFIVATKKENTELKDKINSTLNEMKNDGTFDEIYSKWFK</sequence>
<dbReference type="PANTHER" id="PTHR35936">
    <property type="entry name" value="MEMBRANE-BOUND LYTIC MUREIN TRANSGLYCOSYLASE F"/>
    <property type="match status" value="1"/>
</dbReference>
<dbReference type="SUPFAM" id="SSF53850">
    <property type="entry name" value="Periplasmic binding protein-like II"/>
    <property type="match status" value="1"/>
</dbReference>
<evidence type="ECO:0000259" key="2">
    <source>
        <dbReference type="SMART" id="SM00062"/>
    </source>
</evidence>
<keyword evidence="4" id="KW-1185">Reference proteome</keyword>
<evidence type="ECO:0000313" key="3">
    <source>
        <dbReference type="EMBL" id="MBC5996679.1"/>
    </source>
</evidence>
<gene>
    <name evidence="3" type="ORF">H8923_07895</name>
</gene>
<dbReference type="Gene3D" id="3.40.190.10">
    <property type="entry name" value="Periplasmic binding protein-like II"/>
    <property type="match status" value="2"/>
</dbReference>
<dbReference type="Pfam" id="PF00497">
    <property type="entry name" value="SBP_bac_3"/>
    <property type="match status" value="1"/>
</dbReference>
<keyword evidence="1" id="KW-0732">Signal</keyword>